<evidence type="ECO:0000313" key="6">
    <source>
        <dbReference type="Proteomes" id="UP000184418"/>
    </source>
</evidence>
<proteinExistence type="predicted"/>
<evidence type="ECO:0000256" key="1">
    <source>
        <dbReference type="ARBA" id="ARBA00022612"/>
    </source>
</evidence>
<feature type="domain" description="Phage tail tape measure protein" evidence="4">
    <location>
        <begin position="136"/>
        <end position="332"/>
    </location>
</feature>
<feature type="transmembrane region" description="Helical" evidence="3">
    <location>
        <begin position="459"/>
        <end position="478"/>
    </location>
</feature>
<dbReference type="STRING" id="1121955.SAMN02745146_0097"/>
<keyword evidence="6" id="KW-1185">Reference proteome</keyword>
<keyword evidence="3" id="KW-0472">Membrane</keyword>
<organism evidence="5 6">
    <name type="scientific">Hymenobacter daecheongensis DSM 21074</name>
    <dbReference type="NCBI Taxonomy" id="1121955"/>
    <lineage>
        <taxon>Bacteria</taxon>
        <taxon>Pseudomonadati</taxon>
        <taxon>Bacteroidota</taxon>
        <taxon>Cytophagia</taxon>
        <taxon>Cytophagales</taxon>
        <taxon>Hymenobacteraceae</taxon>
        <taxon>Hymenobacter</taxon>
    </lineage>
</organism>
<dbReference type="EMBL" id="FQYN01000010">
    <property type="protein sequence ID" value="SHJ76069.1"/>
    <property type="molecule type" value="Genomic_DNA"/>
</dbReference>
<sequence length="666" mass="70593">MSADKEASFVMRLVDMVTGPTKGIIASTTAATTKLKEMAGTSNGIGGKLGGIFTGLKDKASKFKNEIRNVTDEVPGLSRAIELVTNPYVAIAAAVVAVGVALGAATMKAMDFEKGMAQVNTTAQLSDRDVGVLTGKLLDMGANSTVALDQIPGAFNSVISAVGDTDKALAIFQPSLRAAQAGFTDIKTVTEAATNVLGAVKNSTPTEAFDVMFATMRLGKAEFKDIASYLPRIIPLANNVGISFQEISAAFALMTTKGQSAEQTTMLLQNAMTALSKSEVIYGTKSQAGFIRSGVAIFDHAGKMRKLTDIVDDLAKRTAGMNDKQKQAFLNGLGLDAQASASFSVLAQNAGKLKEFVGGVTNSQGEMNKAYNRSMNSSDRLVMLQNKFKKVMIEIGYKLLPAVNWAMEKVNGVMEFVNKNAGAIWTTIKLIGAAVAIYFLPEIVAVGAALTVIYVGLRLLKAAVVGIATLFGAMWRSIGADIDWVFQKLGGDGSLMEKLFGGTSEIWEGIKTFFSNFMSFFGVLLDVMDDMADGNFKKAMNRYTEWEAKLKGHKLGEGVLAPGPAWGEMGLNGPFWNPNAPKGGEEAGKTKTKTPSGDLAKQNKGTDIQGDNSKARIVNTRIDKIEVIVKVANAAGRSMQEIGNQVASIIVGSVRDSEIVLSNGNG</sequence>
<name>A0A1M6LY10_9BACT</name>
<feature type="region of interest" description="Disordered" evidence="2">
    <location>
        <begin position="575"/>
        <end position="610"/>
    </location>
</feature>
<protein>
    <submittedName>
        <fullName evidence="5">Phage tail tape measure protein, TP901 family, core region</fullName>
    </submittedName>
</protein>
<dbReference type="Pfam" id="PF10145">
    <property type="entry name" value="PhageMin_Tail"/>
    <property type="match status" value="1"/>
</dbReference>
<evidence type="ECO:0000259" key="4">
    <source>
        <dbReference type="Pfam" id="PF10145"/>
    </source>
</evidence>
<accession>A0A1M6LY10</accession>
<dbReference type="Proteomes" id="UP000184418">
    <property type="component" value="Unassembled WGS sequence"/>
</dbReference>
<keyword evidence="3" id="KW-1133">Transmembrane helix</keyword>
<keyword evidence="1" id="KW-1188">Viral release from host cell</keyword>
<dbReference type="OrthoDB" id="1219342at2"/>
<evidence type="ECO:0000313" key="5">
    <source>
        <dbReference type="EMBL" id="SHJ76069.1"/>
    </source>
</evidence>
<dbReference type="InterPro" id="IPR010090">
    <property type="entry name" value="Phage_tape_meas"/>
</dbReference>
<dbReference type="RefSeq" id="WP_073112292.1">
    <property type="nucleotide sequence ID" value="NZ_FQYN01000010.1"/>
</dbReference>
<reference evidence="5 6" key="1">
    <citation type="submission" date="2016-11" db="EMBL/GenBank/DDBJ databases">
        <authorList>
            <person name="Jaros S."/>
            <person name="Januszkiewicz K."/>
            <person name="Wedrychowicz H."/>
        </authorList>
    </citation>
    <scope>NUCLEOTIDE SEQUENCE [LARGE SCALE GENOMIC DNA]</scope>
    <source>
        <strain evidence="5 6">DSM 21074</strain>
    </source>
</reference>
<evidence type="ECO:0000256" key="2">
    <source>
        <dbReference type="SAM" id="MobiDB-lite"/>
    </source>
</evidence>
<dbReference type="AlphaFoldDB" id="A0A1M6LY10"/>
<gene>
    <name evidence="5" type="ORF">SAMN02745146_0097</name>
</gene>
<feature type="transmembrane region" description="Helical" evidence="3">
    <location>
        <begin position="88"/>
        <end position="107"/>
    </location>
</feature>
<dbReference type="NCBIfam" id="TIGR01760">
    <property type="entry name" value="tape_meas_TP901"/>
    <property type="match status" value="1"/>
</dbReference>
<feature type="transmembrane region" description="Helical" evidence="3">
    <location>
        <begin position="430"/>
        <end position="453"/>
    </location>
</feature>
<evidence type="ECO:0000256" key="3">
    <source>
        <dbReference type="SAM" id="Phobius"/>
    </source>
</evidence>
<dbReference type="PANTHER" id="PTHR37813">
    <property type="entry name" value="FELS-2 PROPHAGE PROTEIN"/>
    <property type="match status" value="1"/>
</dbReference>
<keyword evidence="3" id="KW-0812">Transmembrane</keyword>
<dbReference type="PANTHER" id="PTHR37813:SF1">
    <property type="entry name" value="FELS-2 PROPHAGE PROTEIN"/>
    <property type="match status" value="1"/>
</dbReference>